<dbReference type="Proteomes" id="UP000014074">
    <property type="component" value="Unassembled WGS sequence"/>
</dbReference>
<dbReference type="PRINTS" id="PR00081">
    <property type="entry name" value="GDHRDH"/>
</dbReference>
<comment type="similarity">
    <text evidence="1">Belongs to the short-chain dehydrogenases/reductases (SDR) family.</text>
</comment>
<dbReference type="PRINTS" id="PR00080">
    <property type="entry name" value="SDRFAMILY"/>
</dbReference>
<accession>R8BMU9</accession>
<gene>
    <name evidence="7" type="ORF">UCRPA7_3818</name>
</gene>
<dbReference type="FunFam" id="3.40.50.720:FF:000240">
    <property type="entry name" value="SDR family oxidoreductase"/>
    <property type="match status" value="1"/>
</dbReference>
<dbReference type="Pfam" id="PF13561">
    <property type="entry name" value="adh_short_C2"/>
    <property type="match status" value="1"/>
</dbReference>
<dbReference type="SUPFAM" id="SSF51735">
    <property type="entry name" value="NAD(P)-binding Rossmann-fold domains"/>
    <property type="match status" value="1"/>
</dbReference>
<evidence type="ECO:0000256" key="5">
    <source>
        <dbReference type="ARBA" id="ARBA00066831"/>
    </source>
</evidence>
<dbReference type="EC" id="1.1.1.250" evidence="5"/>
<sequence>MATDRSELTKRVIPKMILGNDAPGSLTAPPPPLLGASPAARAAARFAINGSAIVTGGTGDLGFTACRALLEHGLSGLAIFDLNITEGAAKVSALQAEFPDARIEFMAVNVTDAAAVNSAVQAAATLLGGIDIFLCFAGVVGAVHALDTTPETFRFLLDVNTTGSFFCAQAAAKAMKESGRGGSIVLTSSISAHRVNYPQPQVGYNVAKAGVLAMKDSLAAEWATYGIRVNSISPGYMDTILNEGAGLDEHKKEWVRRHPMGRMGQPEELTGAVILLASKAGTYITGADFLVDGGQTIL</sequence>
<keyword evidence="8" id="KW-1185">Reference proteome</keyword>
<dbReference type="InterPro" id="IPR020904">
    <property type="entry name" value="Sc_DH/Rdtase_CS"/>
</dbReference>
<evidence type="ECO:0000256" key="6">
    <source>
        <dbReference type="ARBA" id="ARBA00070881"/>
    </source>
</evidence>
<dbReference type="EMBL" id="KB933061">
    <property type="protein sequence ID" value="EOO00669.1"/>
    <property type="molecule type" value="Genomic_DNA"/>
</dbReference>
<dbReference type="PANTHER" id="PTHR42760:SF115">
    <property type="entry name" value="3-OXOACYL-[ACYL-CARRIER-PROTEIN] REDUCTASE FABG"/>
    <property type="match status" value="1"/>
</dbReference>
<reference evidence="8" key="1">
    <citation type="journal article" date="2013" name="Genome Announc.">
        <title>Draft genome sequence of the ascomycete Phaeoacremonium aleophilum strain UCR-PA7, a causal agent of the esca disease complex in grapevines.</title>
        <authorList>
            <person name="Blanco-Ulate B."/>
            <person name="Rolshausen P."/>
            <person name="Cantu D."/>
        </authorList>
    </citation>
    <scope>NUCLEOTIDE SEQUENCE [LARGE SCALE GENOMIC DNA]</scope>
    <source>
        <strain evidence="8">UCR-PA7</strain>
    </source>
</reference>
<comment type="pathway">
    <text evidence="4">Carbohydrate metabolism; D-arabinitol metabolism.</text>
</comment>
<dbReference type="RefSeq" id="XP_007914369.1">
    <property type="nucleotide sequence ID" value="XM_007916178.1"/>
</dbReference>
<dbReference type="PROSITE" id="PS00061">
    <property type="entry name" value="ADH_SHORT"/>
    <property type="match status" value="1"/>
</dbReference>
<evidence type="ECO:0000256" key="1">
    <source>
        <dbReference type="ARBA" id="ARBA00006484"/>
    </source>
</evidence>
<dbReference type="HOGENOM" id="CLU_010194_1_1_1"/>
<dbReference type="GO" id="GO:0005975">
    <property type="term" value="P:carbohydrate metabolic process"/>
    <property type="evidence" value="ECO:0007669"/>
    <property type="project" value="UniProtKB-ARBA"/>
</dbReference>
<evidence type="ECO:0000256" key="2">
    <source>
        <dbReference type="ARBA" id="ARBA00022857"/>
    </source>
</evidence>
<dbReference type="KEGG" id="tmn:UCRPA7_3818"/>
<keyword evidence="2" id="KW-0521">NADP</keyword>
<keyword evidence="3" id="KW-0560">Oxidoreductase</keyword>
<dbReference type="InterPro" id="IPR002347">
    <property type="entry name" value="SDR_fam"/>
</dbReference>
<dbReference type="InterPro" id="IPR036291">
    <property type="entry name" value="NAD(P)-bd_dom_sf"/>
</dbReference>
<name>R8BMU9_PHAM7</name>
<organism evidence="7 8">
    <name type="scientific">Phaeoacremonium minimum (strain UCR-PA7)</name>
    <name type="common">Esca disease fungus</name>
    <name type="synonym">Togninia minima</name>
    <dbReference type="NCBI Taxonomy" id="1286976"/>
    <lineage>
        <taxon>Eukaryota</taxon>
        <taxon>Fungi</taxon>
        <taxon>Dikarya</taxon>
        <taxon>Ascomycota</taxon>
        <taxon>Pezizomycotina</taxon>
        <taxon>Sordariomycetes</taxon>
        <taxon>Sordariomycetidae</taxon>
        <taxon>Togniniales</taxon>
        <taxon>Togniniaceae</taxon>
        <taxon>Phaeoacremonium</taxon>
    </lineage>
</organism>
<dbReference type="GeneID" id="19324204"/>
<dbReference type="PANTHER" id="PTHR42760">
    <property type="entry name" value="SHORT-CHAIN DEHYDROGENASES/REDUCTASES FAMILY MEMBER"/>
    <property type="match status" value="1"/>
</dbReference>
<evidence type="ECO:0000313" key="8">
    <source>
        <dbReference type="Proteomes" id="UP000014074"/>
    </source>
</evidence>
<dbReference type="eggNOG" id="KOG0725">
    <property type="taxonomic scope" value="Eukaryota"/>
</dbReference>
<evidence type="ECO:0000313" key="7">
    <source>
        <dbReference type="EMBL" id="EOO00669.1"/>
    </source>
</evidence>
<proteinExistence type="inferred from homology"/>
<protein>
    <recommendedName>
        <fullName evidence="6">D-arabinitol 2-dehydrogenase [ribulose-forming]</fullName>
        <ecNumber evidence="5">1.1.1.250</ecNumber>
    </recommendedName>
</protein>
<evidence type="ECO:0000256" key="3">
    <source>
        <dbReference type="ARBA" id="ARBA00023002"/>
    </source>
</evidence>
<dbReference type="Gene3D" id="3.40.50.720">
    <property type="entry name" value="NAD(P)-binding Rossmann-like Domain"/>
    <property type="match status" value="1"/>
</dbReference>
<evidence type="ECO:0000256" key="4">
    <source>
        <dbReference type="ARBA" id="ARBA00060719"/>
    </source>
</evidence>
<dbReference type="GO" id="GO:0047038">
    <property type="term" value="F:D-arabinitol 2-dehydrogenase activity"/>
    <property type="evidence" value="ECO:0007669"/>
    <property type="project" value="UniProtKB-EC"/>
</dbReference>
<dbReference type="OrthoDB" id="47007at2759"/>
<dbReference type="AlphaFoldDB" id="R8BMU9"/>